<dbReference type="InterPro" id="IPR010559">
    <property type="entry name" value="Sig_transdc_His_kin_internal"/>
</dbReference>
<keyword evidence="9 12" id="KW-1133">Transmembrane helix</keyword>
<evidence type="ECO:0000256" key="12">
    <source>
        <dbReference type="SAM" id="Phobius"/>
    </source>
</evidence>
<dbReference type="SUPFAM" id="SSF55874">
    <property type="entry name" value="ATPase domain of HSP90 chaperone/DNA topoisomerase II/histidine kinase"/>
    <property type="match status" value="1"/>
</dbReference>
<dbReference type="EMBL" id="CP146256">
    <property type="protein sequence ID" value="XAH74174.1"/>
    <property type="molecule type" value="Genomic_DNA"/>
</dbReference>
<dbReference type="Gene3D" id="6.10.340.10">
    <property type="match status" value="1"/>
</dbReference>
<keyword evidence="2" id="KW-1003">Cell membrane</keyword>
<evidence type="ECO:0000259" key="13">
    <source>
        <dbReference type="PROSITE" id="PS50885"/>
    </source>
</evidence>
<dbReference type="PANTHER" id="PTHR34220">
    <property type="entry name" value="SENSOR HISTIDINE KINASE YPDA"/>
    <property type="match status" value="1"/>
</dbReference>
<keyword evidence="11 12" id="KW-0472">Membrane</keyword>
<evidence type="ECO:0000256" key="11">
    <source>
        <dbReference type="ARBA" id="ARBA00023136"/>
    </source>
</evidence>
<evidence type="ECO:0000313" key="15">
    <source>
        <dbReference type="Proteomes" id="UP001451571"/>
    </source>
</evidence>
<keyword evidence="8" id="KW-0067">ATP-binding</keyword>
<dbReference type="Pfam" id="PF00672">
    <property type="entry name" value="HAMP"/>
    <property type="match status" value="1"/>
</dbReference>
<dbReference type="InterPro" id="IPR036890">
    <property type="entry name" value="HATPase_C_sf"/>
</dbReference>
<keyword evidence="5 12" id="KW-0812">Transmembrane</keyword>
<keyword evidence="4" id="KW-0808">Transferase</keyword>
<name>A0ABZ3EY22_9FIRM</name>
<evidence type="ECO:0000256" key="3">
    <source>
        <dbReference type="ARBA" id="ARBA00022553"/>
    </source>
</evidence>
<evidence type="ECO:0000256" key="1">
    <source>
        <dbReference type="ARBA" id="ARBA00004651"/>
    </source>
</evidence>
<dbReference type="Pfam" id="PF06580">
    <property type="entry name" value="His_kinase"/>
    <property type="match status" value="1"/>
</dbReference>
<dbReference type="InterPro" id="IPR003660">
    <property type="entry name" value="HAMP_dom"/>
</dbReference>
<comment type="subcellular location">
    <subcellularLocation>
        <location evidence="1">Cell membrane</location>
        <topology evidence="1">Multi-pass membrane protein</topology>
    </subcellularLocation>
</comment>
<dbReference type="Proteomes" id="UP001451571">
    <property type="component" value="Chromosome"/>
</dbReference>
<dbReference type="SMART" id="SM00304">
    <property type="entry name" value="HAMP"/>
    <property type="match status" value="1"/>
</dbReference>
<evidence type="ECO:0000256" key="6">
    <source>
        <dbReference type="ARBA" id="ARBA00022741"/>
    </source>
</evidence>
<dbReference type="RefSeq" id="WP_342757768.1">
    <property type="nucleotide sequence ID" value="NZ_CP146256.1"/>
</dbReference>
<evidence type="ECO:0000313" key="14">
    <source>
        <dbReference type="EMBL" id="XAH74174.1"/>
    </source>
</evidence>
<reference evidence="14 15" key="1">
    <citation type="submission" date="2024-02" db="EMBL/GenBank/DDBJ databases">
        <title>Bacterial strain from lacustrine sediment.</title>
        <authorList>
            <person name="Petit C."/>
            <person name="Fadhlaoui K."/>
        </authorList>
    </citation>
    <scope>NUCLEOTIDE SEQUENCE [LARGE SCALE GENOMIC DNA]</scope>
    <source>
        <strain evidence="14 15">IPX-CK</strain>
    </source>
</reference>
<keyword evidence="15" id="KW-1185">Reference proteome</keyword>
<dbReference type="GO" id="GO:0016301">
    <property type="term" value="F:kinase activity"/>
    <property type="evidence" value="ECO:0007669"/>
    <property type="project" value="UniProtKB-KW"/>
</dbReference>
<proteinExistence type="predicted"/>
<evidence type="ECO:0000256" key="5">
    <source>
        <dbReference type="ARBA" id="ARBA00022692"/>
    </source>
</evidence>
<protein>
    <submittedName>
        <fullName evidence="14">Histidine kinase</fullName>
    </submittedName>
</protein>
<dbReference type="CDD" id="cd06225">
    <property type="entry name" value="HAMP"/>
    <property type="match status" value="1"/>
</dbReference>
<evidence type="ECO:0000256" key="7">
    <source>
        <dbReference type="ARBA" id="ARBA00022777"/>
    </source>
</evidence>
<evidence type="ECO:0000256" key="9">
    <source>
        <dbReference type="ARBA" id="ARBA00022989"/>
    </source>
</evidence>
<feature type="domain" description="HAMP" evidence="13">
    <location>
        <begin position="298"/>
        <end position="351"/>
    </location>
</feature>
<organism evidence="14 15">
    <name type="scientific">Kineothrix sedimenti</name>
    <dbReference type="NCBI Taxonomy" id="3123317"/>
    <lineage>
        <taxon>Bacteria</taxon>
        <taxon>Bacillati</taxon>
        <taxon>Bacillota</taxon>
        <taxon>Clostridia</taxon>
        <taxon>Lachnospirales</taxon>
        <taxon>Lachnospiraceae</taxon>
        <taxon>Kineothrix</taxon>
    </lineage>
</organism>
<keyword evidence="7 14" id="KW-0418">Kinase</keyword>
<keyword evidence="10" id="KW-0902">Two-component regulatory system</keyword>
<accession>A0ABZ3EY22</accession>
<dbReference type="Pfam" id="PF02518">
    <property type="entry name" value="HATPase_c"/>
    <property type="match status" value="1"/>
</dbReference>
<keyword evidence="6" id="KW-0547">Nucleotide-binding</keyword>
<dbReference type="PROSITE" id="PS50885">
    <property type="entry name" value="HAMP"/>
    <property type="match status" value="1"/>
</dbReference>
<evidence type="ECO:0000256" key="2">
    <source>
        <dbReference type="ARBA" id="ARBA00022475"/>
    </source>
</evidence>
<feature type="transmembrane region" description="Helical" evidence="12">
    <location>
        <begin position="273"/>
        <end position="295"/>
    </location>
</feature>
<evidence type="ECO:0000256" key="4">
    <source>
        <dbReference type="ARBA" id="ARBA00022679"/>
    </source>
</evidence>
<dbReference type="InterPro" id="IPR003594">
    <property type="entry name" value="HATPase_dom"/>
</dbReference>
<gene>
    <name evidence="14" type="ORF">V6984_22185</name>
</gene>
<dbReference type="SUPFAM" id="SSF158472">
    <property type="entry name" value="HAMP domain-like"/>
    <property type="match status" value="1"/>
</dbReference>
<keyword evidence="3" id="KW-0597">Phosphoprotein</keyword>
<dbReference type="Gene3D" id="3.30.565.10">
    <property type="entry name" value="Histidine kinase-like ATPase, C-terminal domain"/>
    <property type="match status" value="1"/>
</dbReference>
<sequence length="569" mass="65460">MSKLQSKILLWMFLIIVPLLSVLFAYNVYTLRILNNQVASNNLDILSIYEKPVAKDIEYISYSMANLLANDADMLQLNYATSYLEAYLCCDAIAADYRAMVNSQLAGLGALGINSPYNGIFRMVYAESGNYTYFEKKELEETISSQILNDAQCNKKGWQLIQLEGRNYLLRILKNNHNYAVIVLDFSLITTPQHEKDETLDGYLVYAREDNVPLTMNAFMDEHQIPLERTNKNYYIAYANGEKYMLVEKDFPYAGIMQYYISPYKGAFQYLDYVQILLLVLTLIIALAIPFGFFYMRRKLFDPLETLIATMKSIGEGQTDARMEEEYHIEEFLQMKNSFNVMVDKINELKINAYEREIQLKNVQMQYLQIQIRPHFFLNCLKNIYALAEQKDFEKIQEMIIILSKYLRSMFKSNPAFITLGEEIEGVKNYVALQQMCQSEPPECRIDIDEGLLEFLIPPLSIITFIENSVKHGAQSDKKLMLSIRATTLTGEKNSYVCITILDNGPGFGEELPNLFGEDYGADGKEHIGIKNIEKRFEMFYGKEGTILCSNSNGACVELYIPIEQEEGK</sequence>
<evidence type="ECO:0000256" key="10">
    <source>
        <dbReference type="ARBA" id="ARBA00023012"/>
    </source>
</evidence>
<dbReference type="InterPro" id="IPR050640">
    <property type="entry name" value="Bact_2-comp_sensor_kinase"/>
</dbReference>
<dbReference type="PANTHER" id="PTHR34220:SF11">
    <property type="entry name" value="SENSOR PROTEIN KINASE HPTS"/>
    <property type="match status" value="1"/>
</dbReference>
<evidence type="ECO:0000256" key="8">
    <source>
        <dbReference type="ARBA" id="ARBA00022840"/>
    </source>
</evidence>